<name>A0A317SPN5_9PEZI</name>
<gene>
    <name evidence="3" type="ORF">C7212DRAFT_42461</name>
</gene>
<keyword evidence="2" id="KW-0812">Transmembrane</keyword>
<dbReference type="OrthoDB" id="4494341at2759"/>
<keyword evidence="2" id="KW-0472">Membrane</keyword>
<keyword evidence="2" id="KW-1133">Transmembrane helix</keyword>
<organism evidence="3 4">
    <name type="scientific">Tuber magnatum</name>
    <name type="common">white Piedmont truffle</name>
    <dbReference type="NCBI Taxonomy" id="42249"/>
    <lineage>
        <taxon>Eukaryota</taxon>
        <taxon>Fungi</taxon>
        <taxon>Dikarya</taxon>
        <taxon>Ascomycota</taxon>
        <taxon>Pezizomycotina</taxon>
        <taxon>Pezizomycetes</taxon>
        <taxon>Pezizales</taxon>
        <taxon>Tuberaceae</taxon>
        <taxon>Tuber</taxon>
    </lineage>
</organism>
<proteinExistence type="predicted"/>
<dbReference type="GO" id="GO:0000293">
    <property type="term" value="F:ferric-chelate reductase activity"/>
    <property type="evidence" value="ECO:0007669"/>
    <property type="project" value="TreeGrafter"/>
</dbReference>
<evidence type="ECO:0000313" key="4">
    <source>
        <dbReference type="Proteomes" id="UP000246991"/>
    </source>
</evidence>
<keyword evidence="1" id="KW-0813">Transport</keyword>
<accession>A0A317SPN5</accession>
<reference evidence="3 4" key="1">
    <citation type="submission" date="2018-03" db="EMBL/GenBank/DDBJ databases">
        <title>Genomes of Pezizomycetes fungi and the evolution of truffles.</title>
        <authorList>
            <person name="Murat C."/>
            <person name="Payen T."/>
            <person name="Noel B."/>
            <person name="Kuo A."/>
            <person name="Martin F.M."/>
        </authorList>
    </citation>
    <scope>NUCLEOTIDE SEQUENCE [LARGE SCALE GENOMIC DNA]</scope>
    <source>
        <strain evidence="3">091103-1</strain>
    </source>
</reference>
<feature type="transmembrane region" description="Helical" evidence="2">
    <location>
        <begin position="37"/>
        <end position="59"/>
    </location>
</feature>
<dbReference type="GO" id="GO:0006826">
    <property type="term" value="P:iron ion transport"/>
    <property type="evidence" value="ECO:0007669"/>
    <property type="project" value="TreeGrafter"/>
</dbReference>
<keyword evidence="4" id="KW-1185">Reference proteome</keyword>
<dbReference type="GO" id="GO:0006879">
    <property type="term" value="P:intracellular iron ion homeostasis"/>
    <property type="evidence" value="ECO:0007669"/>
    <property type="project" value="TreeGrafter"/>
</dbReference>
<dbReference type="PANTHER" id="PTHR32361">
    <property type="entry name" value="FERRIC/CUPRIC REDUCTASE TRANSMEMBRANE COMPONENT"/>
    <property type="match status" value="1"/>
</dbReference>
<comment type="caution">
    <text evidence="3">The sequence shown here is derived from an EMBL/GenBank/DDBJ whole genome shotgun (WGS) entry which is preliminary data.</text>
</comment>
<evidence type="ECO:0000256" key="1">
    <source>
        <dbReference type="ARBA" id="ARBA00022448"/>
    </source>
</evidence>
<feature type="non-terminal residue" evidence="3">
    <location>
        <position position="1"/>
    </location>
</feature>
<evidence type="ECO:0000313" key="3">
    <source>
        <dbReference type="EMBL" id="PWW75121.1"/>
    </source>
</evidence>
<dbReference type="Proteomes" id="UP000246991">
    <property type="component" value="Unassembled WGS sequence"/>
</dbReference>
<sequence length="80" mass="9037">ISILIQPHGGFTRRLLLYARCTLHALLEGPFGIEHDLGSYGTILMFISGVEIAAQVLYIRRLLEGRSMSKARTQCIVTYW</sequence>
<dbReference type="GO" id="GO:0015677">
    <property type="term" value="P:copper ion import"/>
    <property type="evidence" value="ECO:0007669"/>
    <property type="project" value="TreeGrafter"/>
</dbReference>
<protein>
    <submittedName>
        <fullName evidence="3">Uncharacterized protein</fullName>
    </submittedName>
</protein>
<dbReference type="PANTHER" id="PTHR32361:SF9">
    <property type="entry name" value="FERRIC REDUCTASE TRANSMEMBRANE COMPONENT 3-RELATED"/>
    <property type="match status" value="1"/>
</dbReference>
<dbReference type="InterPro" id="IPR051410">
    <property type="entry name" value="Ferric/Cupric_Reductase"/>
</dbReference>
<dbReference type="AlphaFoldDB" id="A0A317SPN5"/>
<dbReference type="EMBL" id="PYWC01000051">
    <property type="protein sequence ID" value="PWW75121.1"/>
    <property type="molecule type" value="Genomic_DNA"/>
</dbReference>
<evidence type="ECO:0000256" key="2">
    <source>
        <dbReference type="SAM" id="Phobius"/>
    </source>
</evidence>
<feature type="non-terminal residue" evidence="3">
    <location>
        <position position="80"/>
    </location>
</feature>
<dbReference type="GO" id="GO:0005886">
    <property type="term" value="C:plasma membrane"/>
    <property type="evidence" value="ECO:0007669"/>
    <property type="project" value="TreeGrafter"/>
</dbReference>